<dbReference type="SUPFAM" id="SSF56762">
    <property type="entry name" value="HydB/Nqo4-like"/>
    <property type="match status" value="1"/>
</dbReference>
<feature type="domain" description="NADH-quinone oxidoreductase subunit D" evidence="4">
    <location>
        <begin position="465"/>
        <end position="526"/>
    </location>
</feature>
<dbReference type="Pfam" id="PF00329">
    <property type="entry name" value="Complex1_30kDa"/>
    <property type="match status" value="1"/>
</dbReference>
<feature type="domain" description="NADH:ubiquinone oxidoreductase 30kDa subunit" evidence="3">
    <location>
        <begin position="40"/>
        <end position="155"/>
    </location>
</feature>
<dbReference type="InterPro" id="IPR001268">
    <property type="entry name" value="NADH_UbQ_OxRdtase_30kDa_su"/>
</dbReference>
<keyword evidence="6" id="KW-1185">Reference proteome</keyword>
<dbReference type="Pfam" id="PF00346">
    <property type="entry name" value="Complex1_49kDa"/>
    <property type="match status" value="2"/>
</dbReference>
<reference evidence="5 6" key="1">
    <citation type="submission" date="2015-02" db="EMBL/GenBank/DDBJ databases">
        <title>Single-cell genomics of uncultivated deep-branching MTB reveals a conserved set of magnetosome genes.</title>
        <authorList>
            <person name="Kolinko S."/>
            <person name="Richter M."/>
            <person name="Glockner F.O."/>
            <person name="Brachmann A."/>
            <person name="Schuler D."/>
        </authorList>
    </citation>
    <scope>NUCLEOTIDE SEQUENCE [LARGE SCALE GENOMIC DNA]</scope>
    <source>
        <strain evidence="5">TM-1</strain>
    </source>
</reference>
<dbReference type="Proteomes" id="UP000033423">
    <property type="component" value="Unassembled WGS sequence"/>
</dbReference>
<evidence type="ECO:0000313" key="5">
    <source>
        <dbReference type="EMBL" id="KJU87160.1"/>
    </source>
</evidence>
<dbReference type="InterPro" id="IPR037232">
    <property type="entry name" value="NADH_quin_OxRdtase_su_C/D-like"/>
</dbReference>
<name>A0A0F3GZ49_9BACT</name>
<evidence type="ECO:0000259" key="3">
    <source>
        <dbReference type="Pfam" id="PF00329"/>
    </source>
</evidence>
<keyword evidence="1" id="KW-0560">Oxidoreductase</keyword>
<dbReference type="GO" id="GO:0016651">
    <property type="term" value="F:oxidoreductase activity, acting on NAD(P)H"/>
    <property type="evidence" value="ECO:0007669"/>
    <property type="project" value="InterPro"/>
</dbReference>
<dbReference type="GO" id="GO:0016829">
    <property type="term" value="F:lyase activity"/>
    <property type="evidence" value="ECO:0007669"/>
    <property type="project" value="UniProtKB-KW"/>
</dbReference>
<dbReference type="GO" id="GO:0051287">
    <property type="term" value="F:NAD binding"/>
    <property type="evidence" value="ECO:0007669"/>
    <property type="project" value="InterPro"/>
</dbReference>
<dbReference type="Gene3D" id="1.10.645.10">
    <property type="entry name" value="Cytochrome-c3 Hydrogenase, chain B"/>
    <property type="match status" value="1"/>
</dbReference>
<dbReference type="PATRIC" id="fig|29290.4.peg.635"/>
<dbReference type="Gene3D" id="3.30.460.80">
    <property type="entry name" value="NADH:ubiquinone oxidoreductase, 30kDa subunit"/>
    <property type="match status" value="1"/>
</dbReference>
<gene>
    <name evidence="5" type="ORF">MBAV_000645</name>
</gene>
<dbReference type="InterPro" id="IPR052197">
    <property type="entry name" value="ComplexI_49kDa-like"/>
</dbReference>
<dbReference type="InterPro" id="IPR001135">
    <property type="entry name" value="NADH_Q_OxRdtase_suD"/>
</dbReference>
<dbReference type="SUPFAM" id="SSF143243">
    <property type="entry name" value="Nqo5-like"/>
    <property type="match status" value="1"/>
</dbReference>
<dbReference type="AlphaFoldDB" id="A0A0F3GZ49"/>
<evidence type="ECO:0000313" key="6">
    <source>
        <dbReference type="Proteomes" id="UP000033423"/>
    </source>
</evidence>
<comment type="caution">
    <text evidence="5">The sequence shown here is derived from an EMBL/GenBank/DDBJ whole genome shotgun (WGS) entry which is preliminary data.</text>
</comment>
<evidence type="ECO:0000256" key="1">
    <source>
        <dbReference type="ARBA" id="ARBA00023002"/>
    </source>
</evidence>
<feature type="domain" description="NADH-quinone oxidoreductase subunit D" evidence="4">
    <location>
        <begin position="295"/>
        <end position="454"/>
    </location>
</feature>
<dbReference type="GO" id="GO:0048038">
    <property type="term" value="F:quinone binding"/>
    <property type="evidence" value="ECO:0007669"/>
    <property type="project" value="InterPro"/>
</dbReference>
<organism evidence="5 6">
    <name type="scientific">Candidatus Magnetobacterium bavaricum</name>
    <dbReference type="NCBI Taxonomy" id="29290"/>
    <lineage>
        <taxon>Bacteria</taxon>
        <taxon>Pseudomonadati</taxon>
        <taxon>Nitrospirota</taxon>
        <taxon>Thermodesulfovibrionia</taxon>
        <taxon>Thermodesulfovibrionales</taxon>
        <taxon>Candidatus Magnetobacteriaceae</taxon>
        <taxon>Candidatus Magnetobacterium</taxon>
    </lineage>
</organism>
<dbReference type="GO" id="GO:0008137">
    <property type="term" value="F:NADH dehydrogenase (ubiquinone) activity"/>
    <property type="evidence" value="ECO:0007669"/>
    <property type="project" value="InterPro"/>
</dbReference>
<keyword evidence="2" id="KW-0520">NAD</keyword>
<dbReference type="InterPro" id="IPR029014">
    <property type="entry name" value="NiFe-Hase_large"/>
</dbReference>
<proteinExistence type="predicted"/>
<sequence length="532" mass="59443">MNILRDAITSACSIATGRSCIGEYISYDTSQYPASVPCCVVSREGFVAVAKVMKEVYAFLVAQWASDRSQEQGCFSVFACYRRESEYLIVRTDVPAADPTFATLTSLYVPAYRFERQIHSLMGVTPVGHPDLRPWIKFEDWPQDAWPLRKSFEASRRMERVDGRYKWVSTEGEGAYEIPVGPVHAGIIEPGHFRFQAVGEHVINLEQRLGYVHKGIEKRFESLGWHEGVKLAGRVSGDTTVAHSLAYCMALEAMTQCVPPQRAQWLRALFLERERIANHLGDLGAICNDVAFAFLFYQFARLKEMLLRTNLKLFGHRFIMDRVVAGGVTVDIDSACIKDILAELALLEDEFERLIAIYDDNPSLEDRLRDTGCLAPETARELGVVGIVARASGLNVDCRLHNPFPPYDKLEISVPVLVSGDVHARAWVRVEEVRQSIVLIRRILGLLPGGDISTTVELPGADRAGFAAVEGWRGEILYWLASDAQGQISRCMVRDPSSLNWLALEQAIPGNIVPDFPVCNKSFNQSYSGHDL</sequence>
<dbReference type="PANTHER" id="PTHR43485:SF1">
    <property type="entry name" value="FORMATE HYDROGENLYASE SUBUNIT 5-RELATED"/>
    <property type="match status" value="1"/>
</dbReference>
<protein>
    <submittedName>
        <fullName evidence="5">Formate hydrogenlyase subunit 5</fullName>
    </submittedName>
</protein>
<accession>A0A0F3GZ49</accession>
<dbReference type="PANTHER" id="PTHR43485">
    <property type="entry name" value="HYDROGENASE-4 COMPONENT G"/>
    <property type="match status" value="1"/>
</dbReference>
<keyword evidence="5" id="KW-0456">Lyase</keyword>
<dbReference type="EMBL" id="LACI01000298">
    <property type="protein sequence ID" value="KJU87160.1"/>
    <property type="molecule type" value="Genomic_DNA"/>
</dbReference>
<evidence type="ECO:0000259" key="4">
    <source>
        <dbReference type="Pfam" id="PF00346"/>
    </source>
</evidence>
<evidence type="ECO:0000256" key="2">
    <source>
        <dbReference type="ARBA" id="ARBA00023027"/>
    </source>
</evidence>